<dbReference type="PATRIC" id="fig|997872.3.peg.254"/>
<keyword evidence="2" id="KW-1185">Reference proteome</keyword>
<dbReference type="AlphaFoldDB" id="N2BR05"/>
<evidence type="ECO:0000313" key="1">
    <source>
        <dbReference type="EMBL" id="EMZ42706.1"/>
    </source>
</evidence>
<reference evidence="1 2" key="1">
    <citation type="submission" date="2013-03" db="EMBL/GenBank/DDBJ databases">
        <title>The Genome Sequence of Atopobium minutum 10063974.</title>
        <authorList>
            <consortium name="The Broad Institute Genome Sequencing Platform"/>
            <person name="Earl A."/>
            <person name="Ward D."/>
            <person name="Feldgarden M."/>
            <person name="Gevers D."/>
            <person name="Lambert T."/>
            <person name="Marvaud J.-C."/>
            <person name="Courvalin P."/>
            <person name="Walker B."/>
            <person name="Young S.K."/>
            <person name="Zeng Q."/>
            <person name="Gargeya S."/>
            <person name="Fitzgerald M."/>
            <person name="Haas B."/>
            <person name="Abouelleil A."/>
            <person name="Alvarado L."/>
            <person name="Arachchi H.M."/>
            <person name="Berlin A.M."/>
            <person name="Chapman S.B."/>
            <person name="Dewar J."/>
            <person name="Goldberg J."/>
            <person name="Griggs A."/>
            <person name="Gujja S."/>
            <person name="Hansen M."/>
            <person name="Howarth C."/>
            <person name="Imamovic A."/>
            <person name="Larimer J."/>
            <person name="McCowan C."/>
            <person name="Murphy C."/>
            <person name="Neiman D."/>
            <person name="Pearson M."/>
            <person name="Priest M."/>
            <person name="Roberts A."/>
            <person name="Saif S."/>
            <person name="Shea T."/>
            <person name="Sisk P."/>
            <person name="Sykes S."/>
            <person name="Wortman J."/>
            <person name="Nusbaum C."/>
            <person name="Birren B."/>
        </authorList>
    </citation>
    <scope>NUCLEOTIDE SEQUENCE [LARGE SCALE GENOMIC DNA]</scope>
    <source>
        <strain evidence="1 2">10063974</strain>
    </source>
</reference>
<dbReference type="RefSeq" id="WP_002563039.1">
    <property type="nucleotide sequence ID" value="NZ_KB822533.1"/>
</dbReference>
<protein>
    <submittedName>
        <fullName evidence="1">Uncharacterized protein</fullName>
    </submittedName>
</protein>
<organism evidence="1 2">
    <name type="scientific">Atopobium minutum 10063974</name>
    <dbReference type="NCBI Taxonomy" id="997872"/>
    <lineage>
        <taxon>Bacteria</taxon>
        <taxon>Bacillati</taxon>
        <taxon>Actinomycetota</taxon>
        <taxon>Coriobacteriia</taxon>
        <taxon>Coriobacteriales</taxon>
        <taxon>Atopobiaceae</taxon>
        <taxon>Atopobium</taxon>
    </lineage>
</organism>
<dbReference type="Proteomes" id="UP000012651">
    <property type="component" value="Unassembled WGS sequence"/>
</dbReference>
<dbReference type="HOGENOM" id="CLU_2091752_0_0_11"/>
<dbReference type="EMBL" id="AGXC01000001">
    <property type="protein sequence ID" value="EMZ42706.1"/>
    <property type="molecule type" value="Genomic_DNA"/>
</dbReference>
<proteinExistence type="predicted"/>
<accession>N2BR05</accession>
<sequence length="116" mass="12449">MTGLIAAMSQMCTRLVLIEEEDASGGCVASWKPANKFVAAVSATGATNPLQIATRPDSQAKCTLTCDPVVELAFHDRVKTSDGRLLLVVSEAKDRHTPVCASFSFVRYECEEVVDA</sequence>
<name>N2BR05_9ACTN</name>
<gene>
    <name evidence="1" type="ORF">HMPREF1091_00264</name>
</gene>
<comment type="caution">
    <text evidence="1">The sequence shown here is derived from an EMBL/GenBank/DDBJ whole genome shotgun (WGS) entry which is preliminary data.</text>
</comment>
<evidence type="ECO:0000313" key="2">
    <source>
        <dbReference type="Proteomes" id="UP000012651"/>
    </source>
</evidence>